<reference evidence="1 2" key="1">
    <citation type="journal article" date="2021" name="Sci. Rep.">
        <title>The distribution of antibiotic resistance genes in chicken gut microbiota commensals.</title>
        <authorList>
            <person name="Juricova H."/>
            <person name="Matiasovicova J."/>
            <person name="Kubasova T."/>
            <person name="Cejkova D."/>
            <person name="Rychlik I."/>
        </authorList>
    </citation>
    <scope>NUCLEOTIDE SEQUENCE [LARGE SCALE GENOMIC DNA]</scope>
    <source>
        <strain evidence="1 2">An411</strain>
    </source>
</reference>
<gene>
    <name evidence="1" type="ORF">H9X91_10480</name>
</gene>
<dbReference type="RefSeq" id="WP_204804899.1">
    <property type="nucleotide sequence ID" value="NZ_JACSNX010000018.1"/>
</dbReference>
<evidence type="ECO:0000313" key="2">
    <source>
        <dbReference type="Proteomes" id="UP000719500"/>
    </source>
</evidence>
<organism evidence="1 2">
    <name type="scientific">Oscillibacter valericigenes</name>
    <dbReference type="NCBI Taxonomy" id="351091"/>
    <lineage>
        <taxon>Bacteria</taxon>
        <taxon>Bacillati</taxon>
        <taxon>Bacillota</taxon>
        <taxon>Clostridia</taxon>
        <taxon>Eubacteriales</taxon>
        <taxon>Oscillospiraceae</taxon>
        <taxon>Oscillibacter</taxon>
    </lineage>
</organism>
<evidence type="ECO:0000313" key="1">
    <source>
        <dbReference type="EMBL" id="MBM6851859.1"/>
    </source>
</evidence>
<sequence>MKSQDKGVRGPLEIAAGEGIQQAETGLAGEGEALCEGLQGLGVKGAGVLEDVGGVAVEEAEIDGIHWVTSIQHFMMYLWYIIKCCLSRRNPWKH</sequence>
<proteinExistence type="predicted"/>
<protein>
    <submittedName>
        <fullName evidence="1">Uncharacterized protein</fullName>
    </submittedName>
</protein>
<keyword evidence="2" id="KW-1185">Reference proteome</keyword>
<accession>A0ABS2FW72</accession>
<dbReference type="Proteomes" id="UP000719500">
    <property type="component" value="Unassembled WGS sequence"/>
</dbReference>
<name>A0ABS2FW72_9FIRM</name>
<dbReference type="EMBL" id="JACSNX010000018">
    <property type="protein sequence ID" value="MBM6851859.1"/>
    <property type="molecule type" value="Genomic_DNA"/>
</dbReference>
<comment type="caution">
    <text evidence="1">The sequence shown here is derived from an EMBL/GenBank/DDBJ whole genome shotgun (WGS) entry which is preliminary data.</text>
</comment>